<dbReference type="GO" id="GO:1990625">
    <property type="term" value="P:negative regulation of cytoplasmic translational initiation in response to stress"/>
    <property type="evidence" value="ECO:0007669"/>
    <property type="project" value="TreeGrafter"/>
</dbReference>
<dbReference type="Gene3D" id="1.10.510.10">
    <property type="entry name" value="Transferase(Phosphotransferase) domain 1"/>
    <property type="match status" value="1"/>
</dbReference>
<dbReference type="EMBL" id="BTSY01000006">
    <property type="protein sequence ID" value="GMT31167.1"/>
    <property type="molecule type" value="Genomic_DNA"/>
</dbReference>
<evidence type="ECO:0000256" key="2">
    <source>
        <dbReference type="ARBA" id="ARBA00022741"/>
    </source>
</evidence>
<feature type="region of interest" description="Disordered" evidence="7">
    <location>
        <begin position="220"/>
        <end position="257"/>
    </location>
</feature>
<dbReference type="GO" id="GO:0005829">
    <property type="term" value="C:cytosol"/>
    <property type="evidence" value="ECO:0007669"/>
    <property type="project" value="TreeGrafter"/>
</dbReference>
<feature type="compositionally biased region" description="Low complexity" evidence="7">
    <location>
        <begin position="223"/>
        <end position="234"/>
    </location>
</feature>
<dbReference type="SUPFAM" id="SSF56112">
    <property type="entry name" value="Protein kinase-like (PK-like)"/>
    <property type="match status" value="1"/>
</dbReference>
<comment type="similarity">
    <text evidence="5">Belongs to the protein kinase superfamily. Ser/Thr protein kinase family. GCN2 subfamily.</text>
</comment>
<evidence type="ECO:0000313" key="9">
    <source>
        <dbReference type="EMBL" id="GMT31167.1"/>
    </source>
</evidence>
<dbReference type="InterPro" id="IPR008271">
    <property type="entry name" value="Ser/Thr_kinase_AS"/>
</dbReference>
<evidence type="ECO:0000256" key="3">
    <source>
        <dbReference type="ARBA" id="ARBA00022777"/>
    </source>
</evidence>
<feature type="non-terminal residue" evidence="9">
    <location>
        <position position="1"/>
    </location>
</feature>
<dbReference type="InterPro" id="IPR045864">
    <property type="entry name" value="aa-tRNA-synth_II/BPL/LPL"/>
</dbReference>
<dbReference type="Pfam" id="PF00069">
    <property type="entry name" value="Pkinase"/>
    <property type="match status" value="2"/>
</dbReference>
<dbReference type="InterPro" id="IPR011009">
    <property type="entry name" value="Kinase-like_dom_sf"/>
</dbReference>
<dbReference type="PROSITE" id="PS00108">
    <property type="entry name" value="PROTEIN_KINASE_ST"/>
    <property type="match status" value="1"/>
</dbReference>
<dbReference type="InterPro" id="IPR017441">
    <property type="entry name" value="Protein_kinase_ATP_BS"/>
</dbReference>
<sequence>EGDVREKVTKKMKDLFALGCMLDQLALRSPESSSDSLAAHTNSDLADFVHLCQSAKTADELLDHPFLIQDIQPTGSTTSSVTAFSRASRLIKEFNIFKWLGKGGFGEVTLARNKLDGNDYAVKTIALNPGNESLNRRVTREAKIFSKLNHPNVVRYFSAWTEDMVPDERAEGERPKSAKKHSMVRKASSLRGGGEGDSLLPSRLKGIEARAVEMSEWSTSYRAAGDGASSSSDSSSDDESTDGGAVQLPGRTLFSPKHQVDDSFDIIFEASGAVADDDEDEEAGEDGSECDLGSTTREESVVPKGGATTTGFTRNTESPPTRILYIQMEYCERGTLRHAIDRKLFVDNPKRIWRVFGEMLSGLQYIHKQDMIHRDIKPMNILLDSKEHVKIGDFGLATRQYFSKIAKKGGAEGGVAGGGAEQTGGDRKQSSDLTMDIGTELYMAPELFPERSQHEAAAAAAAEDAPYTNKIDVFSAGIVLFEMFYRPLPPGMERISTLRALKAQAAVPADFGAAFTTHHSTNARRLIECMLAVDPAARPSIDCILEDDRISFNDSEEEIFKKQLIKTVKGRSGRLFKYIMETLVKEEPTAAQAYCYDAAICKEKFSMERESSMGAVIAQLSNLLQLHAFKPLSSPLLRASMHARKETSRTKPVLMVDQAGFPVNLPLDLRENFVRVVARNSVFRLKRYTVGRCFGYGELPGGIHPTERWECSVDAVGPIRASLTLSLSILAVAVAVAAHLVPAHVKCVLRLGHIGLIRAALLHEGHAEEKHESMLHAIAMKRGHDVISKELQATLCAPQTTFAQLRTELKALLKARDDRVREAVKTAIDEMERVVEALKSAEDGTLTRPDIVLDPMLVARPAIFADGLLFQLEVQPPSHKRPSILSQGGRYDHLLKKEQCSNDYVFDSPLAFFGCSFSLDLLVNCGGGQFRPPSVVVCSFSEPLLHEKLQMASLLRKRGVVVDVLHGTVDNDDAKAVEFCSKNAVSFVISFVQRNEVLVKRLDIEEGTVMSPMEAIDFVVPRAASKNLLPPTTVPSTTSSSDTTVLLPLTPTHVKDPPRSMSNTAVTYGVTERLAFNTRKRIEQQITNILTESVNLFKQQTIVSVVVVGAPFDLVKQVAAMLTRSSVPSELTTLFDSLQKSHGRAKEDLESMYAALLPMFSDKTHSCNPIVLFRHQDNLFRYIL</sequence>
<feature type="region of interest" description="Disordered" evidence="7">
    <location>
        <begin position="168"/>
        <end position="201"/>
    </location>
</feature>
<dbReference type="PROSITE" id="PS50011">
    <property type="entry name" value="PROTEIN_KINASE_DOM"/>
    <property type="match status" value="1"/>
</dbReference>
<reference evidence="9" key="1">
    <citation type="submission" date="2023-10" db="EMBL/GenBank/DDBJ databases">
        <title>Genome assembly of Pristionchus species.</title>
        <authorList>
            <person name="Yoshida K."/>
            <person name="Sommer R.J."/>
        </authorList>
    </citation>
    <scope>NUCLEOTIDE SEQUENCE</scope>
    <source>
        <strain evidence="9">RS5133</strain>
    </source>
</reference>
<protein>
    <recommendedName>
        <fullName evidence="8">Protein kinase domain-containing protein</fullName>
    </recommendedName>
</protein>
<proteinExistence type="inferred from homology"/>
<dbReference type="Gene3D" id="3.30.930.10">
    <property type="entry name" value="Bira Bifunctional Protein, Domain 2"/>
    <property type="match status" value="1"/>
</dbReference>
<feature type="compositionally biased region" description="Polar residues" evidence="7">
    <location>
        <begin position="307"/>
        <end position="318"/>
    </location>
</feature>
<keyword evidence="3" id="KW-0418">Kinase</keyword>
<name>A0AAV5WMZ1_9BILA</name>
<evidence type="ECO:0000259" key="8">
    <source>
        <dbReference type="PROSITE" id="PS50011"/>
    </source>
</evidence>
<gene>
    <name evidence="9" type="ORF">PFISCL1PPCAC_22464</name>
</gene>
<feature type="region of interest" description="Disordered" evidence="7">
    <location>
        <begin position="274"/>
        <end position="318"/>
    </location>
</feature>
<comment type="caution">
    <text evidence="9">The sequence shown here is derived from an EMBL/GenBank/DDBJ whole genome shotgun (WGS) entry which is preliminary data.</text>
</comment>
<organism evidence="9 10">
    <name type="scientific">Pristionchus fissidentatus</name>
    <dbReference type="NCBI Taxonomy" id="1538716"/>
    <lineage>
        <taxon>Eukaryota</taxon>
        <taxon>Metazoa</taxon>
        <taxon>Ecdysozoa</taxon>
        <taxon>Nematoda</taxon>
        <taxon>Chromadorea</taxon>
        <taxon>Rhabditida</taxon>
        <taxon>Rhabditina</taxon>
        <taxon>Diplogasteromorpha</taxon>
        <taxon>Diplogasteroidea</taxon>
        <taxon>Neodiplogasteridae</taxon>
        <taxon>Pristionchus</taxon>
    </lineage>
</organism>
<feature type="domain" description="Protein kinase" evidence="8">
    <location>
        <begin position="94"/>
        <end position="550"/>
    </location>
</feature>
<feature type="binding site" evidence="6">
    <location>
        <position position="123"/>
    </location>
    <ligand>
        <name>ATP</name>
        <dbReference type="ChEBI" id="CHEBI:30616"/>
    </ligand>
</feature>
<evidence type="ECO:0000256" key="4">
    <source>
        <dbReference type="ARBA" id="ARBA00022840"/>
    </source>
</evidence>
<evidence type="ECO:0000256" key="1">
    <source>
        <dbReference type="ARBA" id="ARBA00022679"/>
    </source>
</evidence>
<feature type="compositionally biased region" description="Acidic residues" evidence="7">
    <location>
        <begin position="275"/>
        <end position="289"/>
    </location>
</feature>
<evidence type="ECO:0000256" key="7">
    <source>
        <dbReference type="SAM" id="MobiDB-lite"/>
    </source>
</evidence>
<keyword evidence="1" id="KW-0808">Transferase</keyword>
<dbReference type="Pfam" id="PF13393">
    <property type="entry name" value="tRNA-synt_His"/>
    <property type="match status" value="1"/>
</dbReference>
<dbReference type="Gene3D" id="3.30.200.20">
    <property type="entry name" value="Phosphorylase Kinase, domain 1"/>
    <property type="match status" value="1"/>
</dbReference>
<keyword evidence="2 6" id="KW-0547">Nucleotide-binding</keyword>
<dbReference type="PROSITE" id="PS00107">
    <property type="entry name" value="PROTEIN_KINASE_ATP"/>
    <property type="match status" value="1"/>
</dbReference>
<keyword evidence="10" id="KW-1185">Reference proteome</keyword>
<dbReference type="GO" id="GO:0004694">
    <property type="term" value="F:eukaryotic translation initiation factor 2alpha kinase activity"/>
    <property type="evidence" value="ECO:0007669"/>
    <property type="project" value="TreeGrafter"/>
</dbReference>
<evidence type="ECO:0000313" key="10">
    <source>
        <dbReference type="Proteomes" id="UP001432322"/>
    </source>
</evidence>
<dbReference type="SMART" id="SM00220">
    <property type="entry name" value="S_TKc"/>
    <property type="match status" value="1"/>
</dbReference>
<dbReference type="GO" id="GO:0005524">
    <property type="term" value="F:ATP binding"/>
    <property type="evidence" value="ECO:0007669"/>
    <property type="project" value="UniProtKB-UniRule"/>
</dbReference>
<evidence type="ECO:0000256" key="5">
    <source>
        <dbReference type="ARBA" id="ARBA00037982"/>
    </source>
</evidence>
<accession>A0AAV5WMZ1</accession>
<keyword evidence="4 6" id="KW-0067">ATP-binding</keyword>
<dbReference type="PANTHER" id="PTHR11042:SF136">
    <property type="entry name" value="EIF-2-ALPHA KINASE GCN2"/>
    <property type="match status" value="1"/>
</dbReference>
<dbReference type="InterPro" id="IPR050339">
    <property type="entry name" value="CC_SR_Kinase"/>
</dbReference>
<dbReference type="Proteomes" id="UP001432322">
    <property type="component" value="Unassembled WGS sequence"/>
</dbReference>
<dbReference type="InterPro" id="IPR000719">
    <property type="entry name" value="Prot_kinase_dom"/>
</dbReference>
<dbReference type="PANTHER" id="PTHR11042">
    <property type="entry name" value="EUKARYOTIC TRANSLATION INITIATION FACTOR 2-ALPHA KINASE EIF2-ALPHA KINASE -RELATED"/>
    <property type="match status" value="1"/>
</dbReference>
<dbReference type="SUPFAM" id="SSF55681">
    <property type="entry name" value="Class II aaRS and biotin synthetases"/>
    <property type="match status" value="1"/>
</dbReference>
<feature type="compositionally biased region" description="Gly residues" evidence="7">
    <location>
        <begin position="411"/>
        <end position="422"/>
    </location>
</feature>
<dbReference type="AlphaFoldDB" id="A0AAV5WMZ1"/>
<dbReference type="GO" id="GO:0005634">
    <property type="term" value="C:nucleus"/>
    <property type="evidence" value="ECO:0007669"/>
    <property type="project" value="TreeGrafter"/>
</dbReference>
<evidence type="ECO:0000256" key="6">
    <source>
        <dbReference type="PROSITE-ProRule" id="PRU10141"/>
    </source>
</evidence>
<feature type="region of interest" description="Disordered" evidence="7">
    <location>
        <begin position="411"/>
        <end position="431"/>
    </location>
</feature>
<dbReference type="InterPro" id="IPR041715">
    <property type="entry name" value="HisRS-like_core"/>
</dbReference>